<keyword evidence="3 8" id="KW-0812">Transmembrane</keyword>
<dbReference type="STRING" id="137838.GCA_001458595_01935"/>
<dbReference type="RefSeq" id="WP_058294767.1">
    <property type="nucleotide sequence ID" value="NZ_CAMRXG010000022.1"/>
</dbReference>
<feature type="domain" description="MacB-like periplasmic core" evidence="10">
    <location>
        <begin position="22"/>
        <end position="71"/>
    </location>
</feature>
<evidence type="ECO:0000256" key="7">
    <source>
        <dbReference type="SAM" id="MobiDB-lite"/>
    </source>
</evidence>
<evidence type="ECO:0000259" key="9">
    <source>
        <dbReference type="Pfam" id="PF02687"/>
    </source>
</evidence>
<evidence type="ECO:0000256" key="3">
    <source>
        <dbReference type="ARBA" id="ARBA00022692"/>
    </source>
</evidence>
<feature type="transmembrane region" description="Helical" evidence="8">
    <location>
        <begin position="381"/>
        <end position="409"/>
    </location>
</feature>
<accession>A0A2A7MG11</accession>
<dbReference type="EMBL" id="PDCJ01000001">
    <property type="protein sequence ID" value="PEG30596.1"/>
    <property type="molecule type" value="Genomic_DNA"/>
</dbReference>
<protein>
    <submittedName>
        <fullName evidence="11">ABC transporter permease</fullName>
    </submittedName>
</protein>
<organism evidence="11 12">
    <name type="scientific">Clostridium neonatale</name>
    <dbReference type="NCBI Taxonomy" id="137838"/>
    <lineage>
        <taxon>Bacteria</taxon>
        <taxon>Bacillati</taxon>
        <taxon>Bacillota</taxon>
        <taxon>Clostridia</taxon>
        <taxon>Eubacteriales</taxon>
        <taxon>Clostridiaceae</taxon>
        <taxon>Clostridium</taxon>
    </lineage>
</organism>
<dbReference type="Proteomes" id="UP000220840">
    <property type="component" value="Unassembled WGS sequence"/>
</dbReference>
<evidence type="ECO:0000256" key="2">
    <source>
        <dbReference type="ARBA" id="ARBA00022475"/>
    </source>
</evidence>
<dbReference type="OrthoDB" id="9770036at2"/>
<dbReference type="Pfam" id="PF02687">
    <property type="entry name" value="FtsX"/>
    <property type="match status" value="1"/>
</dbReference>
<evidence type="ECO:0000256" key="8">
    <source>
        <dbReference type="SAM" id="Phobius"/>
    </source>
</evidence>
<feature type="transmembrane region" description="Helical" evidence="8">
    <location>
        <begin position="430"/>
        <end position="458"/>
    </location>
</feature>
<evidence type="ECO:0000256" key="1">
    <source>
        <dbReference type="ARBA" id="ARBA00004651"/>
    </source>
</evidence>
<evidence type="ECO:0000259" key="10">
    <source>
        <dbReference type="Pfam" id="PF12704"/>
    </source>
</evidence>
<feature type="region of interest" description="Disordered" evidence="7">
    <location>
        <begin position="69"/>
        <end position="175"/>
    </location>
</feature>
<comment type="similarity">
    <text evidence="6">Belongs to the ABC-4 integral membrane protein family.</text>
</comment>
<dbReference type="GO" id="GO:0005886">
    <property type="term" value="C:plasma membrane"/>
    <property type="evidence" value="ECO:0007669"/>
    <property type="project" value="UniProtKB-SubCell"/>
</dbReference>
<evidence type="ECO:0000313" key="12">
    <source>
        <dbReference type="Proteomes" id="UP000220840"/>
    </source>
</evidence>
<reference evidence="11 12" key="1">
    <citation type="submission" date="2017-10" db="EMBL/GenBank/DDBJ databases">
        <title>Effective Description of Clostridium neonatale sp. nov. linked to necrotizing enterocolitis in neonates and a clarification of species assignable to the genus Clostridium (Prazmowski 1880) emend. Lawson and Rainey 2016.</title>
        <authorList>
            <person name="Bernard K."/>
            <person name="Burdz T."/>
            <person name="Wiebe D."/>
            <person name="Balcewich B."/>
            <person name="Alfa M."/>
            <person name="Bernier A.-M."/>
        </authorList>
    </citation>
    <scope>NUCLEOTIDE SEQUENCE [LARGE SCALE GENOMIC DNA]</scope>
    <source>
        <strain evidence="11 12">LCDC99A005</strain>
    </source>
</reference>
<proteinExistence type="inferred from homology"/>
<name>A0A2A7MG11_9CLOT</name>
<dbReference type="Pfam" id="PF12704">
    <property type="entry name" value="MacB_PCD"/>
    <property type="match status" value="2"/>
</dbReference>
<comment type="caution">
    <text evidence="11">The sequence shown here is derived from an EMBL/GenBank/DDBJ whole genome shotgun (WGS) entry which is preliminary data.</text>
</comment>
<feature type="domain" description="MacB-like periplasmic core" evidence="10">
    <location>
        <begin position="169"/>
        <end position="348"/>
    </location>
</feature>
<dbReference type="InterPro" id="IPR050250">
    <property type="entry name" value="Macrolide_Exporter_MacB"/>
</dbReference>
<dbReference type="InterPro" id="IPR003838">
    <property type="entry name" value="ABC3_permease_C"/>
</dbReference>
<dbReference type="InterPro" id="IPR025857">
    <property type="entry name" value="MacB_PCD"/>
</dbReference>
<evidence type="ECO:0000256" key="5">
    <source>
        <dbReference type="ARBA" id="ARBA00023136"/>
    </source>
</evidence>
<keyword evidence="2" id="KW-1003">Cell membrane</keyword>
<feature type="transmembrane region" description="Helical" evidence="8">
    <location>
        <begin position="464"/>
        <end position="490"/>
    </location>
</feature>
<sequence>MFIKENIALALAGLKSNKMRAILTMLGIIIGIASVISIVSVGNAMTSSVTSSMADMGTSNIMVNVTEKSTTTTTDTPQSQDGNNGGDGKDSEMADGDPQGGDMPGGGGPEAGRGGPQAGGGGMPGGGGGAPSGGGGMPGGGGGAPSGGGGMPGGGGGGGRPGMFGSDASTPDDKDLITMDTIKDLEETFSDKIKAVSVSETKDSGKAKDGTAYANVSIKGTNPGYADVENIELIDGRYISDKDMDSAKKVAVVSDKLVTKIFGEGADPIGEQVKIYTSDAIYSYTIIGIYEYKSKGTVTTASEEKLTTDLYIPVTAVKTSSTDKNYQSLTIRANDDVDIQDFTDEVQSYFDQIYARNTEWEASVSNMESMLESMTSMMSTIALAISAIAGISLVVGGIGVMNIMLVSVTERTREIGTRKALGAKGSHIKMQFIIESMIICAMGGIIGIILGIVCGAVASNLMGYAVVISPVVILGSFTFSMAIGVFFGYYPAKKAASLDPIEALRYE</sequence>
<keyword evidence="4 8" id="KW-1133">Transmembrane helix</keyword>
<feature type="compositionally biased region" description="Gly residues" evidence="7">
    <location>
        <begin position="98"/>
        <end position="162"/>
    </location>
</feature>
<feature type="transmembrane region" description="Helical" evidence="8">
    <location>
        <begin position="21"/>
        <end position="42"/>
    </location>
</feature>
<feature type="domain" description="ABC3 transporter permease C-terminal" evidence="9">
    <location>
        <begin position="387"/>
        <end position="500"/>
    </location>
</feature>
<evidence type="ECO:0000256" key="6">
    <source>
        <dbReference type="ARBA" id="ARBA00038076"/>
    </source>
</evidence>
<gene>
    <name evidence="11" type="ORF">CQ394_02410</name>
</gene>
<dbReference type="AlphaFoldDB" id="A0A2A7MG11"/>
<dbReference type="GO" id="GO:0022857">
    <property type="term" value="F:transmembrane transporter activity"/>
    <property type="evidence" value="ECO:0007669"/>
    <property type="project" value="TreeGrafter"/>
</dbReference>
<dbReference type="PANTHER" id="PTHR30572">
    <property type="entry name" value="MEMBRANE COMPONENT OF TRANSPORTER-RELATED"/>
    <property type="match status" value="1"/>
</dbReference>
<dbReference type="PANTHER" id="PTHR30572:SF4">
    <property type="entry name" value="ABC TRANSPORTER PERMEASE YTRF"/>
    <property type="match status" value="1"/>
</dbReference>
<comment type="subcellular location">
    <subcellularLocation>
        <location evidence="1">Cell membrane</location>
        <topology evidence="1">Multi-pass membrane protein</topology>
    </subcellularLocation>
</comment>
<keyword evidence="12" id="KW-1185">Reference proteome</keyword>
<evidence type="ECO:0000313" key="11">
    <source>
        <dbReference type="EMBL" id="PEG30596.1"/>
    </source>
</evidence>
<keyword evidence="5 8" id="KW-0472">Membrane</keyword>
<evidence type="ECO:0000256" key="4">
    <source>
        <dbReference type="ARBA" id="ARBA00022989"/>
    </source>
</evidence>